<feature type="compositionally biased region" description="Pro residues" evidence="1">
    <location>
        <begin position="122"/>
        <end position="135"/>
    </location>
</feature>
<dbReference type="AlphaFoldDB" id="A0A1I7X3L5"/>
<protein>
    <submittedName>
        <fullName evidence="3">Neogenin_C domain-containing protein</fullName>
    </submittedName>
</protein>
<evidence type="ECO:0000256" key="1">
    <source>
        <dbReference type="SAM" id="MobiDB-lite"/>
    </source>
</evidence>
<accession>A0A1I7X3L5</accession>
<evidence type="ECO:0000313" key="3">
    <source>
        <dbReference type="WBParaSite" id="Hba_12015"/>
    </source>
</evidence>
<evidence type="ECO:0000313" key="2">
    <source>
        <dbReference type="Proteomes" id="UP000095283"/>
    </source>
</evidence>
<sequence length="154" mass="16919">MCAGDSVWTYNSMKTSHTGSMGILMYSGNRSHSGSRVFHQTTPATLRSYIGAPLEPAPLRHSASTTLRLQPAEHSVAYHSVGRHAIPSTEYYEEIPPRGLSPHIQSISKNPKPSHGRMSIRKPPPTCRPPPPPREYSPGGSDCSIEKELSRFVD</sequence>
<keyword evidence="2" id="KW-1185">Reference proteome</keyword>
<dbReference type="WBParaSite" id="Hba_12015">
    <property type="protein sequence ID" value="Hba_12015"/>
    <property type="gene ID" value="Hba_12015"/>
</dbReference>
<feature type="region of interest" description="Disordered" evidence="1">
    <location>
        <begin position="89"/>
        <end position="154"/>
    </location>
</feature>
<feature type="compositionally biased region" description="Basic and acidic residues" evidence="1">
    <location>
        <begin position="144"/>
        <end position="154"/>
    </location>
</feature>
<dbReference type="Proteomes" id="UP000095283">
    <property type="component" value="Unplaced"/>
</dbReference>
<reference evidence="3" key="1">
    <citation type="submission" date="2016-11" db="UniProtKB">
        <authorList>
            <consortium name="WormBaseParasite"/>
        </authorList>
    </citation>
    <scope>IDENTIFICATION</scope>
</reference>
<name>A0A1I7X3L5_HETBA</name>
<proteinExistence type="predicted"/>
<organism evidence="2 3">
    <name type="scientific">Heterorhabditis bacteriophora</name>
    <name type="common">Entomopathogenic nematode worm</name>
    <dbReference type="NCBI Taxonomy" id="37862"/>
    <lineage>
        <taxon>Eukaryota</taxon>
        <taxon>Metazoa</taxon>
        <taxon>Ecdysozoa</taxon>
        <taxon>Nematoda</taxon>
        <taxon>Chromadorea</taxon>
        <taxon>Rhabditida</taxon>
        <taxon>Rhabditina</taxon>
        <taxon>Rhabditomorpha</taxon>
        <taxon>Strongyloidea</taxon>
        <taxon>Heterorhabditidae</taxon>
        <taxon>Heterorhabditis</taxon>
    </lineage>
</organism>